<dbReference type="Proteomes" id="UP000294614">
    <property type="component" value="Unassembled WGS sequence"/>
</dbReference>
<dbReference type="OrthoDB" id="1551170at2"/>
<dbReference type="Gene3D" id="1.10.10.10">
    <property type="entry name" value="Winged helix-like DNA-binding domain superfamily/Winged helix DNA-binding domain"/>
    <property type="match status" value="1"/>
</dbReference>
<dbReference type="Pfam" id="PF01047">
    <property type="entry name" value="MarR"/>
    <property type="match status" value="1"/>
</dbReference>
<dbReference type="GO" id="GO:0003677">
    <property type="term" value="F:DNA binding"/>
    <property type="evidence" value="ECO:0007669"/>
    <property type="project" value="UniProtKB-KW"/>
</dbReference>
<dbReference type="EMBL" id="SMGG01000003">
    <property type="protein sequence ID" value="TCK62334.1"/>
    <property type="molecule type" value="Genomic_DNA"/>
</dbReference>
<evidence type="ECO:0000313" key="2">
    <source>
        <dbReference type="EMBL" id="TCK62334.1"/>
    </source>
</evidence>
<protein>
    <submittedName>
        <fullName evidence="2">DNA-binding MarR family transcriptional regulator</fullName>
    </submittedName>
</protein>
<sequence length="146" mass="16163">MYKHGDSMYDVKEQGCLYFSSVFLARELGRMADKRFAKTGLCPSAAFLLLYVIEEPGLNPTAVAEALELAPSTITRFADTLVKEGYITRDRSGKNSSMLPTEAGTAMKETIQACWNGLYEDYASKLGKESADRLACEMFSAFKKLT</sequence>
<keyword evidence="3" id="KW-1185">Reference proteome</keyword>
<dbReference type="InterPro" id="IPR036390">
    <property type="entry name" value="WH_DNA-bd_sf"/>
</dbReference>
<name>A0A4R1KCU6_9BACT</name>
<feature type="domain" description="HTH marR-type" evidence="1">
    <location>
        <begin position="34"/>
        <end position="131"/>
    </location>
</feature>
<dbReference type="AlphaFoldDB" id="A0A4R1KCU6"/>
<gene>
    <name evidence="2" type="ORF">C8D98_0859</name>
</gene>
<reference evidence="2 3" key="1">
    <citation type="submission" date="2019-03" db="EMBL/GenBank/DDBJ databases">
        <title>Genomic Encyclopedia of Type Strains, Phase IV (KMG-IV): sequencing the most valuable type-strain genomes for metagenomic binning, comparative biology and taxonomic classification.</title>
        <authorList>
            <person name="Goeker M."/>
        </authorList>
    </citation>
    <scope>NUCLEOTIDE SEQUENCE [LARGE SCALE GENOMIC DNA]</scope>
    <source>
        <strain evidence="2 3">DSM 24984</strain>
    </source>
</reference>
<dbReference type="SMART" id="SM00347">
    <property type="entry name" value="HTH_MARR"/>
    <property type="match status" value="1"/>
</dbReference>
<dbReference type="SUPFAM" id="SSF46785">
    <property type="entry name" value="Winged helix' DNA-binding domain"/>
    <property type="match status" value="1"/>
</dbReference>
<evidence type="ECO:0000313" key="3">
    <source>
        <dbReference type="Proteomes" id="UP000294614"/>
    </source>
</evidence>
<dbReference type="InterPro" id="IPR000835">
    <property type="entry name" value="HTH_MarR-typ"/>
</dbReference>
<dbReference type="InterPro" id="IPR036388">
    <property type="entry name" value="WH-like_DNA-bd_sf"/>
</dbReference>
<evidence type="ECO:0000259" key="1">
    <source>
        <dbReference type="SMART" id="SM00347"/>
    </source>
</evidence>
<proteinExistence type="predicted"/>
<dbReference type="GO" id="GO:0003700">
    <property type="term" value="F:DNA-binding transcription factor activity"/>
    <property type="evidence" value="ECO:0007669"/>
    <property type="project" value="InterPro"/>
</dbReference>
<comment type="caution">
    <text evidence="2">The sequence shown here is derived from an EMBL/GenBank/DDBJ whole genome shotgun (WGS) entry which is preliminary data.</text>
</comment>
<accession>A0A4R1KCU6</accession>
<organism evidence="2 3">
    <name type="scientific">Seleniivibrio woodruffii</name>
    <dbReference type="NCBI Taxonomy" id="1078050"/>
    <lineage>
        <taxon>Bacteria</taxon>
        <taxon>Pseudomonadati</taxon>
        <taxon>Deferribacterota</taxon>
        <taxon>Deferribacteres</taxon>
        <taxon>Deferribacterales</taxon>
        <taxon>Geovibrionaceae</taxon>
        <taxon>Seleniivibrio</taxon>
    </lineage>
</organism>
<keyword evidence="2" id="KW-0238">DNA-binding</keyword>